<evidence type="ECO:0000313" key="1">
    <source>
        <dbReference type="EMBL" id="QJA54664.1"/>
    </source>
</evidence>
<dbReference type="AlphaFoldDB" id="A0A6H2A4C4"/>
<name>A0A6H2A4C4_9ZZZZ</name>
<reference evidence="1" key="1">
    <citation type="submission" date="2020-03" db="EMBL/GenBank/DDBJ databases">
        <title>The deep terrestrial virosphere.</title>
        <authorList>
            <person name="Holmfeldt K."/>
            <person name="Nilsson E."/>
            <person name="Simone D."/>
            <person name="Lopez-Fernandez M."/>
            <person name="Wu X."/>
            <person name="de Brujin I."/>
            <person name="Lundin D."/>
            <person name="Andersson A."/>
            <person name="Bertilsson S."/>
            <person name="Dopson M."/>
        </authorList>
    </citation>
    <scope>NUCLEOTIDE SEQUENCE</scope>
    <source>
        <strain evidence="1">TM448A05485</strain>
    </source>
</reference>
<gene>
    <name evidence="1" type="ORF">TM448A05485_0001</name>
</gene>
<dbReference type="EMBL" id="MT144527">
    <property type="protein sequence ID" value="QJA54664.1"/>
    <property type="molecule type" value="Genomic_DNA"/>
</dbReference>
<accession>A0A6H2A4C4</accession>
<protein>
    <submittedName>
        <fullName evidence="1">Uncharacterized protein</fullName>
    </submittedName>
</protein>
<organism evidence="1">
    <name type="scientific">viral metagenome</name>
    <dbReference type="NCBI Taxonomy" id="1070528"/>
    <lineage>
        <taxon>unclassified sequences</taxon>
        <taxon>metagenomes</taxon>
        <taxon>organismal metagenomes</taxon>
    </lineage>
</organism>
<sequence length="151" mass="16128">MAEKREEEIRAEAPPSGIKFTKAEAEIKPPAEVEEEAPPLREIPPEERVARAGRVPLHPAVIRLPASILGRIGTELTGYPGFTFTEQEINDLAELWIQCGVMTTPLLQAAIGTTAMVGGKALGYLGWVKAGKPSIAGAEAIGKETSQEEGK</sequence>
<proteinExistence type="predicted"/>